<evidence type="ECO:0000256" key="7">
    <source>
        <dbReference type="ARBA" id="ARBA00022833"/>
    </source>
</evidence>
<keyword evidence="3 10" id="KW-0479">Metal-binding</keyword>
<dbReference type="SUPFAM" id="SSF52540">
    <property type="entry name" value="P-loop containing nucleoside triphosphate hydrolases"/>
    <property type="match status" value="1"/>
</dbReference>
<keyword evidence="8 10" id="KW-0694">RNA-binding</keyword>
<comment type="function">
    <text evidence="10">One of several proteins that assist in the late maturation steps of the functional core of the 30S ribosomal subunit. Helps release RbfA from mature subunits. May play a role in the assembly of ribosomal proteins into the subunit. Circularly permuted GTPase that catalyzes slow GTP hydrolysis, GTPase activity is stimulated by the 30S ribosomal subunit.</text>
</comment>
<evidence type="ECO:0000256" key="8">
    <source>
        <dbReference type="ARBA" id="ARBA00022884"/>
    </source>
</evidence>
<dbReference type="InterPro" id="IPR012340">
    <property type="entry name" value="NA-bd_OB-fold"/>
</dbReference>
<keyword evidence="14" id="KW-1185">Reference proteome</keyword>
<dbReference type="EMBL" id="AP019697">
    <property type="protein sequence ID" value="BBK24978.1"/>
    <property type="molecule type" value="Genomic_DNA"/>
</dbReference>
<feature type="domain" description="EngC GTPase" evidence="11">
    <location>
        <begin position="71"/>
        <end position="217"/>
    </location>
</feature>
<feature type="binding site" evidence="10">
    <location>
        <position position="248"/>
    </location>
    <ligand>
        <name>Zn(2+)</name>
        <dbReference type="ChEBI" id="CHEBI:29105"/>
    </ligand>
</feature>
<dbReference type="InterPro" id="IPR031944">
    <property type="entry name" value="RsgA_N"/>
</dbReference>
<dbReference type="Pfam" id="PF16745">
    <property type="entry name" value="RsgA_N"/>
    <property type="match status" value="1"/>
</dbReference>
<dbReference type="HAMAP" id="MF_01820">
    <property type="entry name" value="GTPase_RsgA"/>
    <property type="match status" value="1"/>
</dbReference>
<dbReference type="GO" id="GO:0005737">
    <property type="term" value="C:cytoplasm"/>
    <property type="evidence" value="ECO:0007669"/>
    <property type="project" value="UniProtKB-SubCell"/>
</dbReference>
<reference evidence="14" key="1">
    <citation type="submission" date="2019-05" db="EMBL/GenBank/DDBJ databases">
        <title>Complete genome sequencing of Dialister sp. strain 5BBH33.</title>
        <authorList>
            <person name="Sakamoto M."/>
            <person name="Murakami T."/>
            <person name="Mori H."/>
        </authorList>
    </citation>
    <scope>NUCLEOTIDE SEQUENCE [LARGE SCALE GENOMIC DNA]</scope>
    <source>
        <strain evidence="14">5BBH33</strain>
    </source>
</reference>
<dbReference type="AlphaFoldDB" id="A0A8D4UU70"/>
<keyword evidence="6 10" id="KW-0378">Hydrolase</keyword>
<feature type="binding site" evidence="10">
    <location>
        <position position="250"/>
    </location>
    <ligand>
        <name>Zn(2+)</name>
        <dbReference type="ChEBI" id="CHEBI:29105"/>
    </ligand>
</feature>
<feature type="binding site" evidence="10">
    <location>
        <position position="243"/>
    </location>
    <ligand>
        <name>Zn(2+)</name>
        <dbReference type="ChEBI" id="CHEBI:29105"/>
    </ligand>
</feature>
<evidence type="ECO:0000256" key="10">
    <source>
        <dbReference type="HAMAP-Rule" id="MF_01820"/>
    </source>
</evidence>
<feature type="binding site" evidence="10">
    <location>
        <begin position="161"/>
        <end position="169"/>
    </location>
    <ligand>
        <name>GTP</name>
        <dbReference type="ChEBI" id="CHEBI:37565"/>
    </ligand>
</feature>
<keyword evidence="5 10" id="KW-0547">Nucleotide-binding</keyword>
<dbReference type="GO" id="GO:0003924">
    <property type="term" value="F:GTPase activity"/>
    <property type="evidence" value="ECO:0007669"/>
    <property type="project" value="UniProtKB-UniRule"/>
</dbReference>
<dbReference type="InterPro" id="IPR027417">
    <property type="entry name" value="P-loop_NTPase"/>
</dbReference>
<keyword evidence="4 10" id="KW-0699">rRNA-binding</keyword>
<dbReference type="GO" id="GO:0019843">
    <property type="term" value="F:rRNA binding"/>
    <property type="evidence" value="ECO:0007669"/>
    <property type="project" value="UniProtKB-KW"/>
</dbReference>
<keyword evidence="1 10" id="KW-0963">Cytoplasm</keyword>
<keyword evidence="2 10" id="KW-0690">Ribosome biogenesis</keyword>
<dbReference type="RefSeq" id="WP_108849746.1">
    <property type="nucleotide sequence ID" value="NZ_AP019697.1"/>
</dbReference>
<dbReference type="Gene3D" id="3.40.50.300">
    <property type="entry name" value="P-loop containing nucleotide triphosphate hydrolases"/>
    <property type="match status" value="1"/>
</dbReference>
<evidence type="ECO:0000256" key="3">
    <source>
        <dbReference type="ARBA" id="ARBA00022723"/>
    </source>
</evidence>
<name>A0A8D4UU70_9FIRM</name>
<dbReference type="OrthoDB" id="9809485at2"/>
<evidence type="ECO:0000256" key="1">
    <source>
        <dbReference type="ARBA" id="ARBA00022490"/>
    </source>
</evidence>
<dbReference type="InterPro" id="IPR010914">
    <property type="entry name" value="RsgA_GTPase_dom"/>
</dbReference>
<proteinExistence type="inferred from homology"/>
<dbReference type="PROSITE" id="PS51721">
    <property type="entry name" value="G_CP"/>
    <property type="match status" value="1"/>
</dbReference>
<dbReference type="Gene3D" id="2.40.50.140">
    <property type="entry name" value="Nucleic acid-binding proteins"/>
    <property type="match status" value="1"/>
</dbReference>
<protein>
    <recommendedName>
        <fullName evidence="10">Small ribosomal subunit biogenesis GTPase RsgA</fullName>
        <ecNumber evidence="10">3.6.1.-</ecNumber>
    </recommendedName>
</protein>
<organism evidence="13 14">
    <name type="scientific">Dialister hominis</name>
    <dbReference type="NCBI Taxonomy" id="2582419"/>
    <lineage>
        <taxon>Bacteria</taxon>
        <taxon>Bacillati</taxon>
        <taxon>Bacillota</taxon>
        <taxon>Negativicutes</taxon>
        <taxon>Veillonellales</taxon>
        <taxon>Veillonellaceae</taxon>
        <taxon>Dialister</taxon>
    </lineage>
</organism>
<dbReference type="CDD" id="cd01854">
    <property type="entry name" value="YjeQ_EngC"/>
    <property type="match status" value="1"/>
</dbReference>
<dbReference type="PROSITE" id="PS50936">
    <property type="entry name" value="ENGC_GTPASE"/>
    <property type="match status" value="1"/>
</dbReference>
<evidence type="ECO:0000256" key="4">
    <source>
        <dbReference type="ARBA" id="ARBA00022730"/>
    </source>
</evidence>
<evidence type="ECO:0000259" key="12">
    <source>
        <dbReference type="PROSITE" id="PS51721"/>
    </source>
</evidence>
<dbReference type="InterPro" id="IPR030378">
    <property type="entry name" value="G_CP_dom"/>
</dbReference>
<keyword evidence="7 10" id="KW-0862">Zinc</keyword>
<gene>
    <name evidence="10 13" type="primary">rsgA</name>
    <name evidence="13" type="ORF">Dia5BBH33_09130</name>
</gene>
<dbReference type="NCBIfam" id="TIGR00157">
    <property type="entry name" value="ribosome small subunit-dependent GTPase A"/>
    <property type="match status" value="1"/>
</dbReference>
<comment type="subcellular location">
    <subcellularLocation>
        <location evidence="10">Cytoplasm</location>
    </subcellularLocation>
</comment>
<evidence type="ECO:0000256" key="2">
    <source>
        <dbReference type="ARBA" id="ARBA00022517"/>
    </source>
</evidence>
<evidence type="ECO:0000259" key="11">
    <source>
        <dbReference type="PROSITE" id="PS50936"/>
    </source>
</evidence>
<sequence>MNGIVLKNQNGYFNVLLDNNETASCRSRGKLKKKTDILVGDYVDCELDDSGQMLIKDVYPRLTVLHRPPIANVDQLILVSAIKSPDLDQYLLDKMIVLSEYAGINPAIIINKYDLDPSHALSVRYYYVNAGYDCICTSLETKYGLENVQMLLKGKIIAFSGPSGVGKSSLLNYILGSSHFISGEVSSHSGRGKTTTRHAELVRYSDHSLLMDTPGYTLLNLNHLMPEETAYLFKDFRPYLGKCRFNDCMHDKEPDCAVRDAVQNGDIQLERYNNYIKLLSELNSEKNRR</sequence>
<evidence type="ECO:0000313" key="14">
    <source>
        <dbReference type="Proteomes" id="UP000320585"/>
    </source>
</evidence>
<dbReference type="GeneID" id="92716126"/>
<dbReference type="PANTHER" id="PTHR32120:SF11">
    <property type="entry name" value="SMALL RIBOSOMAL SUBUNIT BIOGENESIS GTPASE RSGA 1, MITOCHONDRIAL-RELATED"/>
    <property type="match status" value="1"/>
</dbReference>
<evidence type="ECO:0000256" key="9">
    <source>
        <dbReference type="ARBA" id="ARBA00023134"/>
    </source>
</evidence>
<dbReference type="SUPFAM" id="SSF50249">
    <property type="entry name" value="Nucleic acid-binding proteins"/>
    <property type="match status" value="1"/>
</dbReference>
<dbReference type="Gene3D" id="1.10.40.50">
    <property type="entry name" value="Probable gtpase engc, domain 3"/>
    <property type="match status" value="1"/>
</dbReference>
<dbReference type="GO" id="GO:0042274">
    <property type="term" value="P:ribosomal small subunit biogenesis"/>
    <property type="evidence" value="ECO:0007669"/>
    <property type="project" value="UniProtKB-UniRule"/>
</dbReference>
<comment type="similarity">
    <text evidence="10">Belongs to the TRAFAC class YlqF/YawG GTPase family. RsgA subfamily.</text>
</comment>
<evidence type="ECO:0000313" key="13">
    <source>
        <dbReference type="EMBL" id="BBK24978.1"/>
    </source>
</evidence>
<evidence type="ECO:0000256" key="5">
    <source>
        <dbReference type="ARBA" id="ARBA00022741"/>
    </source>
</evidence>
<dbReference type="KEGG" id="dho:Dia5BBH33_09130"/>
<accession>A0A8D4UU70</accession>
<dbReference type="Proteomes" id="UP000320585">
    <property type="component" value="Chromosome"/>
</dbReference>
<comment type="cofactor">
    <cofactor evidence="10">
        <name>Zn(2+)</name>
        <dbReference type="ChEBI" id="CHEBI:29105"/>
    </cofactor>
    <text evidence="10">Binds 1 zinc ion per subunit.</text>
</comment>
<feature type="binding site" evidence="10">
    <location>
        <position position="256"/>
    </location>
    <ligand>
        <name>Zn(2+)</name>
        <dbReference type="ChEBI" id="CHEBI:29105"/>
    </ligand>
</feature>
<dbReference type="GO" id="GO:0005525">
    <property type="term" value="F:GTP binding"/>
    <property type="evidence" value="ECO:0007669"/>
    <property type="project" value="UniProtKB-UniRule"/>
</dbReference>
<dbReference type="GO" id="GO:0046872">
    <property type="term" value="F:metal ion binding"/>
    <property type="evidence" value="ECO:0007669"/>
    <property type="project" value="UniProtKB-KW"/>
</dbReference>
<dbReference type="EC" id="3.6.1.-" evidence="10"/>
<feature type="binding site" evidence="10">
    <location>
        <begin position="111"/>
        <end position="114"/>
    </location>
    <ligand>
        <name>GTP</name>
        <dbReference type="ChEBI" id="CHEBI:37565"/>
    </ligand>
</feature>
<dbReference type="PANTHER" id="PTHR32120">
    <property type="entry name" value="SMALL RIBOSOMAL SUBUNIT BIOGENESIS GTPASE RSGA"/>
    <property type="match status" value="1"/>
</dbReference>
<keyword evidence="9 10" id="KW-0342">GTP-binding</keyword>
<comment type="subunit">
    <text evidence="10">Monomer. Associates with 30S ribosomal subunit, binds 16S rRNA.</text>
</comment>
<feature type="domain" description="CP-type G" evidence="12">
    <location>
        <begin position="62"/>
        <end position="219"/>
    </location>
</feature>
<dbReference type="InterPro" id="IPR004881">
    <property type="entry name" value="Ribosome_biogen_GTPase_RsgA"/>
</dbReference>
<dbReference type="Pfam" id="PF03193">
    <property type="entry name" value="RsgA_GTPase"/>
    <property type="match status" value="1"/>
</dbReference>
<evidence type="ECO:0000256" key="6">
    <source>
        <dbReference type="ARBA" id="ARBA00022801"/>
    </source>
</evidence>